<dbReference type="Pfam" id="PF01541">
    <property type="entry name" value="GIY-YIG"/>
    <property type="match status" value="1"/>
</dbReference>
<dbReference type="GO" id="GO:0009380">
    <property type="term" value="C:excinuclease repair complex"/>
    <property type="evidence" value="ECO:0007669"/>
    <property type="project" value="TreeGrafter"/>
</dbReference>
<dbReference type="SMART" id="SM00465">
    <property type="entry name" value="GIYc"/>
    <property type="match status" value="1"/>
</dbReference>
<dbReference type="Gene3D" id="3.40.1440.10">
    <property type="entry name" value="GIY-YIG endonuclease"/>
    <property type="match status" value="1"/>
</dbReference>
<sequence>MGEFSFMILEKFVRVVGTKQSGVYLIRDKGNRIVYVGKAVDLKSRIRDHFNGHTNTQVYSVFFYEVAVIIENSSIKRSMIETNLMFEYKPVFNKEVQEEFPDLYNEYLRDNSGIHQNIPAVKDALEEKRRREERHKKDKLRDKVISTVGDKALFYDIVSFLDNGYNPHFLSRGLNIELEIIRYIQKNRKEYRIPKTHKRTIKTNDLIYSLTGKKGKINKRLDHLL</sequence>
<evidence type="ECO:0000313" key="3">
    <source>
        <dbReference type="Proteomes" id="UP000031861"/>
    </source>
</evidence>
<dbReference type="RefSeq" id="WP_001995624.1">
    <property type="nucleotide sequence ID" value="NZ_CP009638.1"/>
</dbReference>
<dbReference type="AlphaFoldDB" id="A0AAN0SRG3"/>
<dbReference type="PROSITE" id="PS50164">
    <property type="entry name" value="GIY_YIG"/>
    <property type="match status" value="1"/>
</dbReference>
<feature type="domain" description="GIY-YIG" evidence="1">
    <location>
        <begin position="19"/>
        <end position="94"/>
    </location>
</feature>
<dbReference type="PANTHER" id="PTHR30562">
    <property type="entry name" value="UVRC/OXIDOREDUCTASE"/>
    <property type="match status" value="1"/>
</dbReference>
<protein>
    <submittedName>
        <fullName evidence="2">GIY-YIG catalytic domain protein</fullName>
    </submittedName>
</protein>
<dbReference type="InterPro" id="IPR035901">
    <property type="entry name" value="GIY-YIG_endonuc_sf"/>
</dbReference>
<dbReference type="Proteomes" id="UP000031861">
    <property type="component" value="Plasmid pBFI_4"/>
</dbReference>
<keyword evidence="2" id="KW-0614">Plasmid</keyword>
<dbReference type="InterPro" id="IPR050066">
    <property type="entry name" value="UvrABC_protein_C"/>
</dbReference>
<name>A0AAN0SRG3_BACCE</name>
<evidence type="ECO:0000313" key="2">
    <source>
        <dbReference type="EMBL" id="AJI08647.1"/>
    </source>
</evidence>
<dbReference type="InterPro" id="IPR000305">
    <property type="entry name" value="GIY-YIG_endonuc"/>
</dbReference>
<dbReference type="PANTHER" id="PTHR30562:SF1">
    <property type="entry name" value="UVRABC SYSTEM PROTEIN C"/>
    <property type="match status" value="1"/>
</dbReference>
<proteinExistence type="predicted"/>
<dbReference type="GO" id="GO:0006974">
    <property type="term" value="P:DNA damage response"/>
    <property type="evidence" value="ECO:0007669"/>
    <property type="project" value="TreeGrafter"/>
</dbReference>
<evidence type="ECO:0000259" key="1">
    <source>
        <dbReference type="PROSITE" id="PS50164"/>
    </source>
</evidence>
<reference evidence="2 3" key="1">
    <citation type="journal article" date="2015" name="Genome Announc.">
        <title>Complete genome sequences for 35 biothreat assay-relevant bacillus species.</title>
        <authorList>
            <person name="Johnson S.L."/>
            <person name="Daligault H.E."/>
            <person name="Davenport K.W."/>
            <person name="Jaissle J."/>
            <person name="Frey K.G."/>
            <person name="Ladner J.T."/>
            <person name="Broomall S.M."/>
            <person name="Bishop-Lilly K.A."/>
            <person name="Bruce D.C."/>
            <person name="Gibbons H.S."/>
            <person name="Coyne S.R."/>
            <person name="Lo C.C."/>
            <person name="Meincke L."/>
            <person name="Munk A.C."/>
            <person name="Koroleva G.I."/>
            <person name="Rosenzweig C.N."/>
            <person name="Palacios G.F."/>
            <person name="Redden C.L."/>
            <person name="Minogue T.D."/>
            <person name="Chain P.S."/>
        </authorList>
    </citation>
    <scope>NUCLEOTIDE SEQUENCE [LARGE SCALE GENOMIC DNA]</scope>
    <source>
        <strain evidence="2 3">03BB108</strain>
    </source>
</reference>
<geneLocation type="plasmid" evidence="2 3">
    <name>pBFI_4</name>
</geneLocation>
<accession>A0AAN0SRG3</accession>
<gene>
    <name evidence="2" type="ORF">AK40_6157</name>
</gene>
<dbReference type="EMBL" id="CP009638">
    <property type="protein sequence ID" value="AJI08647.1"/>
    <property type="molecule type" value="Genomic_DNA"/>
</dbReference>
<organism evidence="2 3">
    <name type="scientific">Bacillus cereus 03BB108</name>
    <dbReference type="NCBI Taxonomy" id="451709"/>
    <lineage>
        <taxon>Bacteria</taxon>
        <taxon>Bacillati</taxon>
        <taxon>Bacillota</taxon>
        <taxon>Bacilli</taxon>
        <taxon>Bacillales</taxon>
        <taxon>Bacillaceae</taxon>
        <taxon>Bacillus</taxon>
        <taxon>Bacillus cereus group</taxon>
    </lineage>
</organism>
<dbReference type="SUPFAM" id="SSF82771">
    <property type="entry name" value="GIY-YIG endonuclease"/>
    <property type="match status" value="1"/>
</dbReference>